<dbReference type="Pfam" id="PF00072">
    <property type="entry name" value="Response_reg"/>
    <property type="match status" value="1"/>
</dbReference>
<organism evidence="7 8">
    <name type="scientific">Gallibacterium melopsittaci</name>
    <dbReference type="NCBI Taxonomy" id="516063"/>
    <lineage>
        <taxon>Bacteria</taxon>
        <taxon>Pseudomonadati</taxon>
        <taxon>Pseudomonadota</taxon>
        <taxon>Gammaproteobacteria</taxon>
        <taxon>Pasteurellales</taxon>
        <taxon>Pasteurellaceae</taxon>
        <taxon>Gallibacterium</taxon>
    </lineage>
</organism>
<dbReference type="SUPFAM" id="SSF46894">
    <property type="entry name" value="C-terminal effector domain of the bipartite response regulators"/>
    <property type="match status" value="1"/>
</dbReference>
<dbReference type="RefSeq" id="WP_382372641.1">
    <property type="nucleotide sequence ID" value="NZ_JBHLWA010000004.1"/>
</dbReference>
<feature type="domain" description="Response regulatory" evidence="6">
    <location>
        <begin position="2"/>
        <end position="116"/>
    </location>
</feature>
<evidence type="ECO:0000256" key="3">
    <source>
        <dbReference type="ARBA" id="ARBA00023163"/>
    </source>
</evidence>
<dbReference type="PROSITE" id="PS50110">
    <property type="entry name" value="RESPONSE_REGULATORY"/>
    <property type="match status" value="1"/>
</dbReference>
<dbReference type="PRINTS" id="PR00038">
    <property type="entry name" value="HTHLUXR"/>
</dbReference>
<dbReference type="PROSITE" id="PS00622">
    <property type="entry name" value="HTH_LUXR_1"/>
    <property type="match status" value="1"/>
</dbReference>
<evidence type="ECO:0000259" key="5">
    <source>
        <dbReference type="PROSITE" id="PS50043"/>
    </source>
</evidence>
<dbReference type="InterPro" id="IPR011006">
    <property type="entry name" value="CheY-like_superfamily"/>
</dbReference>
<evidence type="ECO:0000256" key="2">
    <source>
        <dbReference type="ARBA" id="ARBA00023125"/>
    </source>
</evidence>
<reference evidence="7 8" key="1">
    <citation type="submission" date="2024-09" db="EMBL/GenBank/DDBJ databases">
        <authorList>
            <person name="Sun Q."/>
            <person name="Mori K."/>
        </authorList>
    </citation>
    <scope>NUCLEOTIDE SEQUENCE [LARGE SCALE GENOMIC DNA]</scope>
    <source>
        <strain evidence="7 8">CCM 7538</strain>
    </source>
</reference>
<evidence type="ECO:0000313" key="7">
    <source>
        <dbReference type="EMBL" id="MFC0322161.1"/>
    </source>
</evidence>
<dbReference type="Pfam" id="PF00196">
    <property type="entry name" value="GerE"/>
    <property type="match status" value="1"/>
</dbReference>
<keyword evidence="8" id="KW-1185">Reference proteome</keyword>
<dbReference type="PANTHER" id="PTHR44688:SF16">
    <property type="entry name" value="DNA-BINDING TRANSCRIPTIONAL ACTIVATOR DEVR_DOSR"/>
    <property type="match status" value="1"/>
</dbReference>
<keyword evidence="2" id="KW-0238">DNA-binding</keyword>
<dbReference type="InterPro" id="IPR000792">
    <property type="entry name" value="Tscrpt_reg_LuxR_C"/>
</dbReference>
<feature type="modified residue" description="4-aspartylphosphate" evidence="4">
    <location>
        <position position="51"/>
    </location>
</feature>
<dbReference type="InterPro" id="IPR016032">
    <property type="entry name" value="Sig_transdc_resp-reg_C-effctor"/>
</dbReference>
<evidence type="ECO:0000259" key="6">
    <source>
        <dbReference type="PROSITE" id="PS50110"/>
    </source>
</evidence>
<dbReference type="PANTHER" id="PTHR44688">
    <property type="entry name" value="DNA-BINDING TRANSCRIPTIONAL ACTIVATOR DEVR_DOSR"/>
    <property type="match status" value="1"/>
</dbReference>
<dbReference type="PROSITE" id="PS50043">
    <property type="entry name" value="HTH_LUXR_2"/>
    <property type="match status" value="1"/>
</dbReference>
<dbReference type="InterPro" id="IPR001789">
    <property type="entry name" value="Sig_transdc_resp-reg_receiver"/>
</dbReference>
<dbReference type="SMART" id="SM00421">
    <property type="entry name" value="HTH_LUXR"/>
    <property type="match status" value="1"/>
</dbReference>
<dbReference type="Gene3D" id="1.10.10.10">
    <property type="entry name" value="Winged helix-like DNA-binding domain superfamily/Winged helix DNA-binding domain"/>
    <property type="match status" value="1"/>
</dbReference>
<feature type="domain" description="HTH luxR-type" evidence="5">
    <location>
        <begin position="128"/>
        <end position="193"/>
    </location>
</feature>
<proteinExistence type="predicted"/>
<gene>
    <name evidence="7" type="ORF">ACFFHT_01045</name>
</gene>
<dbReference type="Proteomes" id="UP001589769">
    <property type="component" value="Unassembled WGS sequence"/>
</dbReference>
<dbReference type="InterPro" id="IPR036388">
    <property type="entry name" value="WH-like_DNA-bd_sf"/>
</dbReference>
<evidence type="ECO:0000256" key="1">
    <source>
        <dbReference type="ARBA" id="ARBA00023015"/>
    </source>
</evidence>
<keyword evidence="3" id="KW-0804">Transcription</keyword>
<dbReference type="SMART" id="SM00448">
    <property type="entry name" value="REC"/>
    <property type="match status" value="1"/>
</dbReference>
<dbReference type="Gene3D" id="3.40.50.2300">
    <property type="match status" value="1"/>
</dbReference>
<accession>A0ABV6HTG2</accession>
<keyword evidence="1" id="KW-0805">Transcription regulation</keyword>
<dbReference type="EMBL" id="JBHLWA010000004">
    <property type="protein sequence ID" value="MFC0322161.1"/>
    <property type="molecule type" value="Genomic_DNA"/>
</dbReference>
<evidence type="ECO:0000313" key="8">
    <source>
        <dbReference type="Proteomes" id="UP001589769"/>
    </source>
</evidence>
<keyword evidence="4" id="KW-0597">Phosphoprotein</keyword>
<sequence>MKIHVVDDDSTILDAATFMLTQAGYEVISWSDSRLFLEQINPFEPGVVLLDMKMPHLDGRQVHRLLKQQNSLLQVIIMTAFADVQMAVNELKEGAVDFLQKPVALDQLKIALDNAIARSEKRYLQYQIEQCYQQLSEKEKEVLTLVLDGQINKQIAETLNIAVRTVEVHRSHIMDKMKAKNLADLVRKVDLLQE</sequence>
<dbReference type="CDD" id="cd06170">
    <property type="entry name" value="LuxR_C_like"/>
    <property type="match status" value="1"/>
</dbReference>
<comment type="caution">
    <text evidence="7">The sequence shown here is derived from an EMBL/GenBank/DDBJ whole genome shotgun (WGS) entry which is preliminary data.</text>
</comment>
<protein>
    <submittedName>
        <fullName evidence="7">Response regulator transcription factor</fullName>
    </submittedName>
</protein>
<name>A0ABV6HTG2_9PAST</name>
<evidence type="ECO:0000256" key="4">
    <source>
        <dbReference type="PROSITE-ProRule" id="PRU00169"/>
    </source>
</evidence>
<dbReference type="SUPFAM" id="SSF52172">
    <property type="entry name" value="CheY-like"/>
    <property type="match status" value="1"/>
</dbReference>